<name>A0ABT7N3G0_9MICO</name>
<keyword evidence="1" id="KW-0472">Membrane</keyword>
<evidence type="ECO:0000313" key="3">
    <source>
        <dbReference type="Proteomes" id="UP001235064"/>
    </source>
</evidence>
<protein>
    <submittedName>
        <fullName evidence="2">Uncharacterized protein</fullName>
    </submittedName>
</protein>
<reference evidence="2 3" key="1">
    <citation type="submission" date="2023-06" db="EMBL/GenBank/DDBJ databases">
        <title>Microbacterium sp. nov., isolated from a waste landfill.</title>
        <authorList>
            <person name="Wen W."/>
        </authorList>
    </citation>
    <scope>NUCLEOTIDE SEQUENCE [LARGE SCALE GENOMIC DNA]</scope>
    <source>
        <strain evidence="2 3">ASV49</strain>
    </source>
</reference>
<keyword evidence="3" id="KW-1185">Reference proteome</keyword>
<dbReference type="RefSeq" id="WP_286290280.1">
    <property type="nucleotide sequence ID" value="NZ_JASXSZ010000006.1"/>
</dbReference>
<sequence>MTDDIEQTSDAARADSGEGSRVRTLRWIRVWIVILMIGLAVSGITAFPLQPELGFAAAALHSTGLDSAIPAFVAWVDRVAEALNATYGAYPFIGYGTDWLAFAHLIIALAFIGPLRDPIRNVWVLQWGMIACVAIVPLALIAGSIRGLPLGWQLIDMSFGLGGIIPLLIAFMLTRRLERRIPAVPVS</sequence>
<feature type="transmembrane region" description="Helical" evidence="1">
    <location>
        <begin position="124"/>
        <end position="145"/>
    </location>
</feature>
<gene>
    <name evidence="2" type="ORF">QSV35_18095</name>
</gene>
<dbReference type="Proteomes" id="UP001235064">
    <property type="component" value="Unassembled WGS sequence"/>
</dbReference>
<organism evidence="2 3">
    <name type="scientific">Microbacterium candidum</name>
    <dbReference type="NCBI Taxonomy" id="3041922"/>
    <lineage>
        <taxon>Bacteria</taxon>
        <taxon>Bacillati</taxon>
        <taxon>Actinomycetota</taxon>
        <taxon>Actinomycetes</taxon>
        <taxon>Micrococcales</taxon>
        <taxon>Microbacteriaceae</taxon>
        <taxon>Microbacterium</taxon>
    </lineage>
</organism>
<proteinExistence type="predicted"/>
<evidence type="ECO:0000313" key="2">
    <source>
        <dbReference type="EMBL" id="MDL9981248.1"/>
    </source>
</evidence>
<feature type="transmembrane region" description="Helical" evidence="1">
    <location>
        <begin position="151"/>
        <end position="173"/>
    </location>
</feature>
<dbReference type="EMBL" id="JASXSZ010000006">
    <property type="protein sequence ID" value="MDL9981248.1"/>
    <property type="molecule type" value="Genomic_DNA"/>
</dbReference>
<keyword evidence="1" id="KW-1133">Transmembrane helix</keyword>
<comment type="caution">
    <text evidence="2">The sequence shown here is derived from an EMBL/GenBank/DDBJ whole genome shotgun (WGS) entry which is preliminary data.</text>
</comment>
<evidence type="ECO:0000256" key="1">
    <source>
        <dbReference type="SAM" id="Phobius"/>
    </source>
</evidence>
<feature type="transmembrane region" description="Helical" evidence="1">
    <location>
        <begin position="30"/>
        <end position="49"/>
    </location>
</feature>
<feature type="transmembrane region" description="Helical" evidence="1">
    <location>
        <begin position="92"/>
        <end position="112"/>
    </location>
</feature>
<keyword evidence="1" id="KW-0812">Transmembrane</keyword>
<accession>A0ABT7N3G0</accession>